<evidence type="ECO:0000256" key="1">
    <source>
        <dbReference type="SAM" id="MobiDB-lite"/>
    </source>
</evidence>
<feature type="region of interest" description="Disordered" evidence="1">
    <location>
        <begin position="1"/>
        <end position="80"/>
    </location>
</feature>
<proteinExistence type="predicted"/>
<dbReference type="Proteomes" id="UP000053593">
    <property type="component" value="Unassembled WGS sequence"/>
</dbReference>
<keyword evidence="3" id="KW-1185">Reference proteome</keyword>
<sequence>MESQSRPENYEYYGAIDPLTAFEPPPSSEPTQVNPSLAPKPSPYQPEPNHEATSPQRATDVHYQPIPLRPTSRRSRPGLVYPTYTHSYPPYYPIIYHQPQQPPPYSLRSTYTPYPYVSTPTHAPSTQYPTTPAYAPSFSYSFYLTYT</sequence>
<dbReference type="HOGENOM" id="CLU_1768285_0_0_1"/>
<protein>
    <submittedName>
        <fullName evidence="2">Unplaced genomic scaffold GYMLUscaffold_14, whole genome shotgun sequence</fullName>
    </submittedName>
</protein>
<evidence type="ECO:0000313" key="3">
    <source>
        <dbReference type="Proteomes" id="UP000053593"/>
    </source>
</evidence>
<reference evidence="2 3" key="1">
    <citation type="submission" date="2014-04" db="EMBL/GenBank/DDBJ databases">
        <title>Evolutionary Origins and Diversification of the Mycorrhizal Mutualists.</title>
        <authorList>
            <consortium name="DOE Joint Genome Institute"/>
            <consortium name="Mycorrhizal Genomics Consortium"/>
            <person name="Kohler A."/>
            <person name="Kuo A."/>
            <person name="Nagy L.G."/>
            <person name="Floudas D."/>
            <person name="Copeland A."/>
            <person name="Barry K.W."/>
            <person name="Cichocki N."/>
            <person name="Veneault-Fourrey C."/>
            <person name="LaButti K."/>
            <person name="Lindquist E.A."/>
            <person name="Lipzen A."/>
            <person name="Lundell T."/>
            <person name="Morin E."/>
            <person name="Murat C."/>
            <person name="Riley R."/>
            <person name="Ohm R."/>
            <person name="Sun H."/>
            <person name="Tunlid A."/>
            <person name="Henrissat B."/>
            <person name="Grigoriev I.V."/>
            <person name="Hibbett D.S."/>
            <person name="Martin F."/>
        </authorList>
    </citation>
    <scope>NUCLEOTIDE SEQUENCE [LARGE SCALE GENOMIC DNA]</scope>
    <source>
        <strain evidence="2 3">FD-317 M1</strain>
    </source>
</reference>
<organism evidence="2 3">
    <name type="scientific">Collybiopsis luxurians FD-317 M1</name>
    <dbReference type="NCBI Taxonomy" id="944289"/>
    <lineage>
        <taxon>Eukaryota</taxon>
        <taxon>Fungi</taxon>
        <taxon>Dikarya</taxon>
        <taxon>Basidiomycota</taxon>
        <taxon>Agaricomycotina</taxon>
        <taxon>Agaricomycetes</taxon>
        <taxon>Agaricomycetidae</taxon>
        <taxon>Agaricales</taxon>
        <taxon>Marasmiineae</taxon>
        <taxon>Omphalotaceae</taxon>
        <taxon>Collybiopsis</taxon>
        <taxon>Collybiopsis luxurians</taxon>
    </lineage>
</organism>
<gene>
    <name evidence="2" type="ORF">GYMLUDRAFT_241358</name>
</gene>
<accession>A0A0D0CM67</accession>
<dbReference type="EMBL" id="KN834762">
    <property type="protein sequence ID" value="KIK64169.1"/>
    <property type="molecule type" value="Genomic_DNA"/>
</dbReference>
<evidence type="ECO:0000313" key="2">
    <source>
        <dbReference type="EMBL" id="KIK64169.1"/>
    </source>
</evidence>
<dbReference type="AlphaFoldDB" id="A0A0D0CM67"/>
<name>A0A0D0CM67_9AGAR</name>